<comment type="caution">
    <text evidence="3">The sequence shown here is derived from an EMBL/GenBank/DDBJ whole genome shotgun (WGS) entry which is preliminary data.</text>
</comment>
<evidence type="ECO:0000313" key="3">
    <source>
        <dbReference type="EMBL" id="KIN11637.1"/>
    </source>
</evidence>
<proteinExistence type="predicted"/>
<dbReference type="OrthoDB" id="5297981at2"/>
<feature type="region of interest" description="Disordered" evidence="1">
    <location>
        <begin position="79"/>
        <end position="98"/>
    </location>
</feature>
<name>A0A0C3IBI8_9VIBR</name>
<feature type="region of interest" description="Disordered" evidence="1">
    <location>
        <begin position="895"/>
        <end position="926"/>
    </location>
</feature>
<feature type="signal peptide" evidence="2">
    <location>
        <begin position="1"/>
        <end position="28"/>
    </location>
</feature>
<accession>A0A0C3IBI8</accession>
<dbReference type="Proteomes" id="UP000031977">
    <property type="component" value="Unassembled WGS sequence"/>
</dbReference>
<dbReference type="AlphaFoldDB" id="A0A0C3IBI8"/>
<keyword evidence="4" id="KW-1185">Reference proteome</keyword>
<dbReference type="STRING" id="50718.SU60_06045"/>
<sequence>MRNYTRLMRAVASLLIVTTPFLPIHAYANGNSASEAGREAQVLANDLVSSFKSAPGGVNNGNISFPTLENGQFQNGGGTINVNDLFPGTSSSNSDPSSYYFPDGNPNLGELEGVYNDNNGMDSIGGNAKSSLWSDANSGSPTISGAAYKVLLDATNQSKPDFSNDPLMNLSKKTYEDIDVISEGFGDCSAETIINNNTIATHIPDYRTCERVTDKSADCEVLHEYDAEIIKYHDGPFNIKPCGDDCIELWIGKVGDNYWSGWCTIYEQATQVRVDNPDAIISATLEYAKWDDYMQVLVGPPGSENKVWQGPNSNFPPETPGACELSTSWQTNPNTDVTSHFKNTKPGDVVSFKIRVSVAGNGEGFGRIKIKYDRSKAVFKDTWTPQSCLDAAVGIRDGFASGQFSCIEQPSDVNASGCVVKNGFKVCEDMLSEPPLPGIPKLCTKVRVKADYDFYKGQMECWTDPQGEIQCPNNQGGNLDSCKVLEDNPQCGFVSSKCVEGAQGSSGTCYVQEDTFDCGTDVDVPTLDKETNFTCGGPIKCMGDECLDVNKTQSTDFARAAALLNAAQFMTQDMACTGTDGNDNPTGTENVICKAFGGDPGECKKAVGGAQDCCEKPSGLSMGDYLTLMMSVPKLDGAIMSLDNGSAIKGAYQAIRDPAISGWTEITKPFTSYIENITGAIDNFTKPITDLAKEAIQALKDEITKITSKALGNASASGSAGVPAGASEGMMEQMVGQQAASVLSGIMAAYTAYVVAMMIIQIVWKCEEEEFELNAKRALNSCTKVGSYCKSKVLGACIEKREAYCCFSSPLSRIIQEQVRPQLGMNFGPAKAPQCDGIPLDRLSEIDWTQVNLDEWLALLRVNGHFDDPAGMTLDRLTGSGSAFNVDGTRLNAQERAEERLKGSDLDKTRKDAGDSILPDTGAPGY</sequence>
<dbReference type="RefSeq" id="WP_014386723.1">
    <property type="nucleotide sequence ID" value="NZ_CBCRVP010000007.1"/>
</dbReference>
<gene>
    <name evidence="3" type="ORF">SU60_06045</name>
</gene>
<organism evidence="3 4">
    <name type="scientific">Vibrio mytili</name>
    <dbReference type="NCBI Taxonomy" id="50718"/>
    <lineage>
        <taxon>Bacteria</taxon>
        <taxon>Pseudomonadati</taxon>
        <taxon>Pseudomonadota</taxon>
        <taxon>Gammaproteobacteria</taxon>
        <taxon>Vibrionales</taxon>
        <taxon>Vibrionaceae</taxon>
        <taxon>Vibrio</taxon>
    </lineage>
</organism>
<feature type="compositionally biased region" description="Basic and acidic residues" evidence="1">
    <location>
        <begin position="895"/>
        <end position="914"/>
    </location>
</feature>
<evidence type="ECO:0000256" key="1">
    <source>
        <dbReference type="SAM" id="MobiDB-lite"/>
    </source>
</evidence>
<evidence type="ECO:0000313" key="4">
    <source>
        <dbReference type="Proteomes" id="UP000031977"/>
    </source>
</evidence>
<dbReference type="EMBL" id="JXOK01000015">
    <property type="protein sequence ID" value="KIN11637.1"/>
    <property type="molecule type" value="Genomic_DNA"/>
</dbReference>
<keyword evidence="2" id="KW-0732">Signal</keyword>
<evidence type="ECO:0000256" key="2">
    <source>
        <dbReference type="SAM" id="SignalP"/>
    </source>
</evidence>
<feature type="chain" id="PRO_5002178955" evidence="2">
    <location>
        <begin position="29"/>
        <end position="926"/>
    </location>
</feature>
<reference evidence="3 4" key="1">
    <citation type="submission" date="2015-01" db="EMBL/GenBank/DDBJ databases">
        <title>Draft genome of Vibrio mytili type strain CAIM 528.</title>
        <authorList>
            <person name="Gonzalez-Castillo A."/>
            <person name="Gomez-Gil B."/>
            <person name="Enciso-Ibarra J."/>
        </authorList>
    </citation>
    <scope>NUCLEOTIDE SEQUENCE [LARGE SCALE GENOMIC DNA]</scope>
    <source>
        <strain evidence="3 4">CAIM 528</strain>
    </source>
</reference>
<protein>
    <submittedName>
        <fullName evidence="3">Conjugal transfer protein TraN</fullName>
    </submittedName>
</protein>
<dbReference type="Pfam" id="PF06986">
    <property type="entry name" value="F_T4SS_TraN"/>
    <property type="match status" value="2"/>
</dbReference>
<dbReference type="InterPro" id="IPR014121">
    <property type="entry name" value="TraN_Ftype"/>
</dbReference>
<dbReference type="NCBIfam" id="NF011458">
    <property type="entry name" value="PRK14876.1"/>
    <property type="match status" value="1"/>
</dbReference>